<evidence type="ECO:0000313" key="3">
    <source>
        <dbReference type="Proteomes" id="UP000274593"/>
    </source>
</evidence>
<organism evidence="2 3">
    <name type="scientific">Tenacibaculum singaporense</name>
    <dbReference type="NCBI Taxonomy" id="2358479"/>
    <lineage>
        <taxon>Bacteria</taxon>
        <taxon>Pseudomonadati</taxon>
        <taxon>Bacteroidota</taxon>
        <taxon>Flavobacteriia</taxon>
        <taxon>Flavobacteriales</taxon>
        <taxon>Flavobacteriaceae</taxon>
        <taxon>Tenacibaculum</taxon>
    </lineage>
</organism>
<gene>
    <name evidence="2" type="ORF">D6T69_02300</name>
</gene>
<proteinExistence type="predicted"/>
<evidence type="ECO:0000256" key="1">
    <source>
        <dbReference type="SAM" id="MobiDB-lite"/>
    </source>
</evidence>
<dbReference type="AlphaFoldDB" id="A0A3S8R482"/>
<evidence type="ECO:0000313" key="2">
    <source>
        <dbReference type="EMBL" id="AZJ34422.1"/>
    </source>
</evidence>
<protein>
    <submittedName>
        <fullName evidence="2">Uncharacterized protein</fullName>
    </submittedName>
</protein>
<dbReference type="Proteomes" id="UP000274593">
    <property type="component" value="Chromosome"/>
</dbReference>
<feature type="region of interest" description="Disordered" evidence="1">
    <location>
        <begin position="55"/>
        <end position="77"/>
    </location>
</feature>
<keyword evidence="3" id="KW-1185">Reference proteome</keyword>
<reference evidence="2 3" key="1">
    <citation type="submission" date="2018-09" db="EMBL/GenBank/DDBJ databases">
        <title>Insights into the microbiota of Asian seabass (Lates calcarifer) with tenacibaculosis symptoms and description of sp. nov. Tenacibaculum singaporense.</title>
        <authorList>
            <person name="Miyake S."/>
            <person name="Soh M."/>
            <person name="Azman M.N."/>
            <person name="Ngoh S.Y."/>
            <person name="Orban L."/>
        </authorList>
    </citation>
    <scope>NUCLEOTIDE SEQUENCE [LARGE SCALE GENOMIC DNA]</scope>
    <source>
        <strain evidence="2 3">DSM 106434</strain>
    </source>
</reference>
<name>A0A3S8R482_9FLAO</name>
<accession>A0A3S8R482</accession>
<dbReference type="EMBL" id="CP032548">
    <property type="protein sequence ID" value="AZJ34422.1"/>
    <property type="molecule type" value="Genomic_DNA"/>
</dbReference>
<dbReference type="KEGG" id="tsig:D6T69_02300"/>
<sequence length="77" mass="9409">MQHFGKLTASERELFLSVIINDNVKPKEKPTKKNEKHKYDEEYFYQLLKKKHNEEVRQRLKKRKKRKDTTAISKHLL</sequence>